<keyword evidence="2" id="KW-0732">Signal</keyword>
<reference evidence="3 4" key="1">
    <citation type="submission" date="2009-05" db="EMBL/GenBank/DDBJ databases">
        <title>The draft genome of Acidovorax delafieldii 2AN.</title>
        <authorList>
            <consortium name="US DOE Joint Genome Institute (JGI-PGF)"/>
            <person name="Lucas S."/>
            <person name="Copeland A."/>
            <person name="Lapidus A."/>
            <person name="Glavina del Rio T."/>
            <person name="Tice H."/>
            <person name="Bruce D."/>
            <person name="Goodwin L."/>
            <person name="Pitluck S."/>
            <person name="Larimer F."/>
            <person name="Land M.L."/>
            <person name="Hauser L."/>
            <person name="Shelobolina E.S."/>
            <person name="Picardal F."/>
            <person name="Roden E."/>
            <person name="Emerson D."/>
        </authorList>
    </citation>
    <scope>NUCLEOTIDE SEQUENCE [LARGE SCALE GENOMIC DNA]</scope>
    <source>
        <strain evidence="3 4">2AN</strain>
    </source>
</reference>
<dbReference type="GO" id="GO:0015562">
    <property type="term" value="F:efflux transmembrane transporter activity"/>
    <property type="evidence" value="ECO:0007669"/>
    <property type="project" value="InterPro"/>
</dbReference>
<evidence type="ECO:0000313" key="3">
    <source>
        <dbReference type="EMBL" id="EER60871.1"/>
    </source>
</evidence>
<sequence>MMQPRLIALLLVACGLAGCAHVAEMPAVPLPEAPAYRGAPQAAAVPALQRDTWWTLYQDPELDRLQQQLLASSPDLGSALARYQQARAATDSLRAARLPSVGASADVVRTRQSENRPLRGAGSSNYYNSGTLSLSLDYELDLWGRISRQVAAGAAEEQAAQADLAGAQLALQAQLADFLLALRGADQEIELLRETEAAFGRAAGMVVERHRAGLASGLDVAQAEAQQESARSQLHQVQAQRDVLEHAIATLVGSHASTFSIQAAPASDVLPTIPTGVPSELLQRRPDIAAAQRRVAAANAGVGVARTAFFPSLRLSATGGYQSSDLSNIIAAPNVFWAIGPGLLANLFDGGRRRAEVARAEAVLDETGQTYRATVLAAFQQVEDQLALLRRYGDATQAEQRTVAASRRALDMATSRYRDGAASYLDVVAAQTTNLQARRNALDLATRQRRATVQLIRAIGGGWSFEG</sequence>
<evidence type="ECO:0000256" key="1">
    <source>
        <dbReference type="ARBA" id="ARBA00007613"/>
    </source>
</evidence>
<dbReference type="Proteomes" id="UP000003856">
    <property type="component" value="Unassembled WGS sequence"/>
</dbReference>
<gene>
    <name evidence="3" type="ORF">AcdelDRAFT_1580</name>
</gene>
<dbReference type="PROSITE" id="PS51257">
    <property type="entry name" value="PROKAR_LIPOPROTEIN"/>
    <property type="match status" value="1"/>
</dbReference>
<keyword evidence="2" id="KW-0812">Transmembrane</keyword>
<keyword evidence="4" id="KW-1185">Reference proteome</keyword>
<organism evidence="3 4">
    <name type="scientific">Acidovorax delafieldii 2AN</name>
    <dbReference type="NCBI Taxonomy" id="573060"/>
    <lineage>
        <taxon>Bacteria</taxon>
        <taxon>Pseudomonadati</taxon>
        <taxon>Pseudomonadota</taxon>
        <taxon>Betaproteobacteria</taxon>
        <taxon>Burkholderiales</taxon>
        <taxon>Comamonadaceae</taxon>
        <taxon>Acidovorax</taxon>
    </lineage>
</organism>
<name>C5T3V0_ACIDE</name>
<feature type="signal peptide" evidence="2">
    <location>
        <begin position="1"/>
        <end position="22"/>
    </location>
</feature>
<dbReference type="InterPro" id="IPR010131">
    <property type="entry name" value="MdtP/NodT-like"/>
</dbReference>
<keyword evidence="2" id="KW-0564">Palmitate</keyword>
<comment type="subcellular location">
    <subcellularLocation>
        <location evidence="2">Cell membrane</location>
        <topology evidence="2">Lipid-anchor</topology>
    </subcellularLocation>
</comment>
<evidence type="ECO:0000256" key="2">
    <source>
        <dbReference type="RuleBase" id="RU362097"/>
    </source>
</evidence>
<dbReference type="SUPFAM" id="SSF56954">
    <property type="entry name" value="Outer membrane efflux proteins (OEP)"/>
    <property type="match status" value="1"/>
</dbReference>
<evidence type="ECO:0000313" key="4">
    <source>
        <dbReference type="Proteomes" id="UP000003856"/>
    </source>
</evidence>
<dbReference type="NCBIfam" id="TIGR01845">
    <property type="entry name" value="outer_NodT"/>
    <property type="match status" value="1"/>
</dbReference>
<proteinExistence type="inferred from homology"/>
<dbReference type="PATRIC" id="fig|573060.9.peg.3598"/>
<dbReference type="Pfam" id="PF02321">
    <property type="entry name" value="OEP"/>
    <property type="match status" value="2"/>
</dbReference>
<keyword evidence="2" id="KW-0472">Membrane</keyword>
<dbReference type="Gene3D" id="2.20.200.10">
    <property type="entry name" value="Outer membrane efflux proteins (OEP)"/>
    <property type="match status" value="1"/>
</dbReference>
<dbReference type="Gene3D" id="1.20.1600.10">
    <property type="entry name" value="Outer membrane efflux proteins (OEP)"/>
    <property type="match status" value="1"/>
</dbReference>
<keyword evidence="2 3" id="KW-0449">Lipoprotein</keyword>
<dbReference type="EMBL" id="ACQT01000036">
    <property type="protein sequence ID" value="EER60871.1"/>
    <property type="molecule type" value="Genomic_DNA"/>
</dbReference>
<keyword evidence="2" id="KW-1134">Transmembrane beta strand</keyword>
<dbReference type="PANTHER" id="PTHR30203">
    <property type="entry name" value="OUTER MEMBRANE CATION EFFLUX PROTEIN"/>
    <property type="match status" value="1"/>
</dbReference>
<protein>
    <submittedName>
        <fullName evidence="3">RND efflux system, outer membrane lipoprotein, NodT family</fullName>
    </submittedName>
</protein>
<dbReference type="GO" id="GO:0005886">
    <property type="term" value="C:plasma membrane"/>
    <property type="evidence" value="ECO:0007669"/>
    <property type="project" value="UniProtKB-SubCell"/>
</dbReference>
<accession>C5T3V0</accession>
<dbReference type="AlphaFoldDB" id="C5T3V0"/>
<feature type="chain" id="PRO_5001437549" evidence="2">
    <location>
        <begin position="23"/>
        <end position="467"/>
    </location>
</feature>
<comment type="caution">
    <text evidence="3">The sequence shown here is derived from an EMBL/GenBank/DDBJ whole genome shotgun (WGS) entry which is preliminary data.</text>
</comment>
<dbReference type="InterPro" id="IPR003423">
    <property type="entry name" value="OMP_efflux"/>
</dbReference>
<comment type="similarity">
    <text evidence="1 2">Belongs to the outer membrane factor (OMF) (TC 1.B.17) family.</text>
</comment>
<dbReference type="PANTHER" id="PTHR30203:SF33">
    <property type="entry name" value="BLR4455 PROTEIN"/>
    <property type="match status" value="1"/>
</dbReference>